<proteinExistence type="predicted"/>
<gene>
    <name evidence="4" type="ORF">LPW39_12670</name>
</gene>
<dbReference type="Pfam" id="PF05193">
    <property type="entry name" value="Peptidase_M16_C"/>
    <property type="match status" value="1"/>
</dbReference>
<dbReference type="Gene3D" id="3.30.830.10">
    <property type="entry name" value="Metalloenzyme, LuxS/M16 peptidase-like"/>
    <property type="match status" value="2"/>
</dbReference>
<feature type="signal peptide" evidence="1">
    <location>
        <begin position="1"/>
        <end position="24"/>
    </location>
</feature>
<feature type="domain" description="Peptidase M16 N-terminal" evidence="2">
    <location>
        <begin position="39"/>
        <end position="188"/>
    </location>
</feature>
<dbReference type="RefSeq" id="WP_230775303.1">
    <property type="nucleotide sequence ID" value="NZ_JAJNCT010000010.1"/>
</dbReference>
<feature type="chain" id="PRO_5043711423" evidence="1">
    <location>
        <begin position="25"/>
        <end position="447"/>
    </location>
</feature>
<dbReference type="SUPFAM" id="SSF63411">
    <property type="entry name" value="LuxS/MPP-like metallohydrolase"/>
    <property type="match status" value="2"/>
</dbReference>
<evidence type="ECO:0000313" key="4">
    <source>
        <dbReference type="EMBL" id="MCD2165988.1"/>
    </source>
</evidence>
<evidence type="ECO:0000313" key="5">
    <source>
        <dbReference type="Proteomes" id="UP001199260"/>
    </source>
</evidence>
<evidence type="ECO:0000256" key="1">
    <source>
        <dbReference type="SAM" id="SignalP"/>
    </source>
</evidence>
<dbReference type="InterPro" id="IPR007863">
    <property type="entry name" value="Peptidase_M16_C"/>
</dbReference>
<feature type="domain" description="Peptidase M16 C-terminal" evidence="3">
    <location>
        <begin position="198"/>
        <end position="379"/>
    </location>
</feature>
<dbReference type="PANTHER" id="PTHR11851:SF224">
    <property type="entry name" value="PROCESSING PROTEASE"/>
    <property type="match status" value="1"/>
</dbReference>
<dbReference type="Pfam" id="PF00675">
    <property type="entry name" value="Peptidase_M16"/>
    <property type="match status" value="1"/>
</dbReference>
<dbReference type="AlphaFoldDB" id="A0AAW4XY53"/>
<dbReference type="Proteomes" id="UP001199260">
    <property type="component" value="Unassembled WGS sequence"/>
</dbReference>
<dbReference type="InterPro" id="IPR011249">
    <property type="entry name" value="Metalloenz_LuxS/M16"/>
</dbReference>
<accession>A0AAW4XY53</accession>
<name>A0AAW4XY53_9BURK</name>
<sequence>MRTSFCKTLVGGAAALLASHSAWALLPIEHWTQDSGAQVWLVNSPTIPMVDVQLNFDAGSRRDPANQAGLASAAAMMASKGVKAQGSAPALDENAVGEAWADLGASFGAGASSDALTFSLRSLTDSSLLNRAADLAARQMAQPSYDDAVWQRERERWNAAIKEGNTRPAVVAGRAFNKAVFGSHPYGQRATEETLAQISPAVMQQYLARSVDACRAKVTLVGALDKAQADALVKRLLAQVPATPKAQCAAPAEVPAVQPLAKADDIQIAFDSAQAQVLLGQPGIRRADPDFLAVLVGNHILGGGGFASRLMEEVREKRGLVYGVYSSFNPGLDAGAFQIGLQTRPDQAAEALKVTREVLRDFIAKGPTDQELRDAKDNLIGGFALRVDSNAKLLGNVTNIAWNGLPLDYLDHWTDRVEALSADDVRKAMARMVQPDKQVTVVLGAKP</sequence>
<keyword evidence="5" id="KW-1185">Reference proteome</keyword>
<keyword evidence="1" id="KW-0732">Signal</keyword>
<dbReference type="InterPro" id="IPR011765">
    <property type="entry name" value="Pept_M16_N"/>
</dbReference>
<protein>
    <submittedName>
        <fullName evidence="4">Insulinase family protein</fullName>
    </submittedName>
</protein>
<evidence type="ECO:0000259" key="2">
    <source>
        <dbReference type="Pfam" id="PF00675"/>
    </source>
</evidence>
<dbReference type="GO" id="GO:0046872">
    <property type="term" value="F:metal ion binding"/>
    <property type="evidence" value="ECO:0007669"/>
    <property type="project" value="InterPro"/>
</dbReference>
<dbReference type="InterPro" id="IPR050361">
    <property type="entry name" value="MPP/UQCRC_Complex"/>
</dbReference>
<dbReference type="PANTHER" id="PTHR11851">
    <property type="entry name" value="METALLOPROTEASE"/>
    <property type="match status" value="1"/>
</dbReference>
<organism evidence="4 5">
    <name type="scientific">Comamonas koreensis</name>
    <dbReference type="NCBI Taxonomy" id="160825"/>
    <lineage>
        <taxon>Bacteria</taxon>
        <taxon>Pseudomonadati</taxon>
        <taxon>Pseudomonadota</taxon>
        <taxon>Betaproteobacteria</taxon>
        <taxon>Burkholderiales</taxon>
        <taxon>Comamonadaceae</taxon>
        <taxon>Comamonas</taxon>
    </lineage>
</organism>
<dbReference type="EMBL" id="JAJNCT010000010">
    <property type="protein sequence ID" value="MCD2165988.1"/>
    <property type="molecule type" value="Genomic_DNA"/>
</dbReference>
<comment type="caution">
    <text evidence="4">The sequence shown here is derived from an EMBL/GenBank/DDBJ whole genome shotgun (WGS) entry which is preliminary data.</text>
</comment>
<evidence type="ECO:0000259" key="3">
    <source>
        <dbReference type="Pfam" id="PF05193"/>
    </source>
</evidence>
<reference evidence="4 5" key="1">
    <citation type="submission" date="2021-11" db="EMBL/GenBank/DDBJ databases">
        <title>Genome sequence.</title>
        <authorList>
            <person name="Sun Q."/>
        </authorList>
    </citation>
    <scope>NUCLEOTIDE SEQUENCE [LARGE SCALE GENOMIC DNA]</scope>
    <source>
        <strain evidence="4 5">KCTC 12005</strain>
    </source>
</reference>